<keyword evidence="2" id="KW-1185">Reference proteome</keyword>
<proteinExistence type="predicted"/>
<organism evidence="1 2">
    <name type="scientific">Acidithiobacillus ferruginosus</name>
    <dbReference type="NCBI Taxonomy" id="3063951"/>
    <lineage>
        <taxon>Bacteria</taxon>
        <taxon>Pseudomonadati</taxon>
        <taxon>Pseudomonadota</taxon>
        <taxon>Acidithiobacillia</taxon>
        <taxon>Acidithiobacillales</taxon>
        <taxon>Acidithiobacillaceae</taxon>
        <taxon>Acidithiobacillus</taxon>
    </lineage>
</organism>
<sequence>MMPENWSVTVTVDGEDILRLSSGGLCGGEDISNFAPIVRECADHLLAFIGPPQPGDEDYLAQPEAGKES</sequence>
<dbReference type="Proteomes" id="UP001196097">
    <property type="component" value="Chromosome"/>
</dbReference>
<reference evidence="1 2" key="1">
    <citation type="journal article" date="2021" name="ISME J.">
        <title>Genomic evolution of the class Acidithiobacillia: deep-branching Proteobacteria living in extreme acidic conditions.</title>
        <authorList>
            <person name="Moya-Beltran A."/>
            <person name="Beard S."/>
            <person name="Rojas-Villalobos C."/>
            <person name="Issotta F."/>
            <person name="Gallardo Y."/>
            <person name="Ulloa R."/>
            <person name="Giaveno A."/>
            <person name="Degli Esposti M."/>
            <person name="Johnson D.B."/>
            <person name="Quatrini R."/>
        </authorList>
    </citation>
    <scope>NUCLEOTIDE SEQUENCE [LARGE SCALE GENOMIC DNA]</scope>
    <source>
        <strain evidence="1 2">CF3</strain>
    </source>
</reference>
<evidence type="ECO:0000313" key="1">
    <source>
        <dbReference type="EMBL" id="XRP72042.1"/>
    </source>
</evidence>
<protein>
    <submittedName>
        <fullName evidence="1">Uncharacterized protein</fullName>
    </submittedName>
</protein>
<name>A0ACD5IEZ0_9PROT</name>
<evidence type="ECO:0000313" key="2">
    <source>
        <dbReference type="Proteomes" id="UP001196097"/>
    </source>
</evidence>
<accession>A0ACD5IEZ0</accession>
<gene>
    <name evidence="1" type="ORF">HF292_009505</name>
</gene>
<dbReference type="EMBL" id="CP130946">
    <property type="protein sequence ID" value="XRP72042.1"/>
    <property type="molecule type" value="Genomic_DNA"/>
</dbReference>